<evidence type="ECO:0000313" key="6">
    <source>
        <dbReference type="Proteomes" id="UP000008312"/>
    </source>
</evidence>
<evidence type="ECO:0000256" key="1">
    <source>
        <dbReference type="ARBA" id="ARBA00022741"/>
    </source>
</evidence>
<dbReference type="InterPro" id="IPR045028">
    <property type="entry name" value="DinG/Rad3-like"/>
</dbReference>
<evidence type="ECO:0000256" key="3">
    <source>
        <dbReference type="ARBA" id="ARBA00022840"/>
    </source>
</evidence>
<dbReference type="GO" id="GO:0005634">
    <property type="term" value="C:nucleus"/>
    <property type="evidence" value="ECO:0007669"/>
    <property type="project" value="TreeGrafter"/>
</dbReference>
<dbReference type="InterPro" id="IPR027417">
    <property type="entry name" value="P-loop_NTPase"/>
</dbReference>
<name>D8LXP0_BLAHO</name>
<evidence type="ECO:0000256" key="2">
    <source>
        <dbReference type="ARBA" id="ARBA00022801"/>
    </source>
</evidence>
<dbReference type="EMBL" id="FN668639">
    <property type="protein sequence ID" value="CBK20345.2"/>
    <property type="molecule type" value="Genomic_DNA"/>
</dbReference>
<dbReference type="GO" id="GO:0045951">
    <property type="term" value="P:positive regulation of mitotic recombination"/>
    <property type="evidence" value="ECO:0007669"/>
    <property type="project" value="TreeGrafter"/>
</dbReference>
<evidence type="ECO:0000313" key="5">
    <source>
        <dbReference type="EMBL" id="CBK20345.2"/>
    </source>
</evidence>
<dbReference type="GeneID" id="24917992"/>
<dbReference type="SMART" id="SM00488">
    <property type="entry name" value="DEXDc2"/>
    <property type="match status" value="1"/>
</dbReference>
<evidence type="ECO:0000259" key="4">
    <source>
        <dbReference type="PROSITE" id="PS51193"/>
    </source>
</evidence>
<keyword evidence="1" id="KW-0547">Nucleotide-binding</keyword>
<gene>
    <name evidence="5" type="ORF">GSBLH_T00000697001</name>
</gene>
<keyword evidence="6" id="KW-1185">Reference proteome</keyword>
<dbReference type="GO" id="GO:0005524">
    <property type="term" value="F:ATP binding"/>
    <property type="evidence" value="ECO:0007669"/>
    <property type="project" value="UniProtKB-KW"/>
</dbReference>
<proteinExistence type="predicted"/>
<protein>
    <recommendedName>
        <fullName evidence="4">Helicase ATP-binding domain-containing protein</fullName>
    </recommendedName>
</protein>
<dbReference type="RefSeq" id="XP_012894393.1">
    <property type="nucleotide sequence ID" value="XM_013038939.1"/>
</dbReference>
<dbReference type="PROSITE" id="PS51193">
    <property type="entry name" value="HELICASE_ATP_BIND_2"/>
    <property type="match status" value="1"/>
</dbReference>
<organism evidence="5">
    <name type="scientific">Blastocystis hominis</name>
    <dbReference type="NCBI Taxonomy" id="12968"/>
    <lineage>
        <taxon>Eukaryota</taxon>
        <taxon>Sar</taxon>
        <taxon>Stramenopiles</taxon>
        <taxon>Bigyra</taxon>
        <taxon>Opalozoa</taxon>
        <taxon>Opalinata</taxon>
        <taxon>Blastocystidae</taxon>
        <taxon>Blastocystis</taxon>
    </lineage>
</organism>
<dbReference type="InterPro" id="IPR014013">
    <property type="entry name" value="Helic_SF1/SF2_ATP-bd_DinG/Rad3"/>
</dbReference>
<dbReference type="GO" id="GO:0016818">
    <property type="term" value="F:hydrolase activity, acting on acid anhydrides, in phosphorus-containing anhydrides"/>
    <property type="evidence" value="ECO:0007669"/>
    <property type="project" value="InterPro"/>
</dbReference>
<reference evidence="5" key="1">
    <citation type="submission" date="2010-02" db="EMBL/GenBank/DDBJ databases">
        <title>Sequencing and annotation of the Blastocystis hominis genome.</title>
        <authorList>
            <person name="Wincker P."/>
        </authorList>
    </citation>
    <scope>NUCLEOTIDE SEQUENCE</scope>
    <source>
        <strain evidence="5">Singapore isolate B</strain>
    </source>
</reference>
<dbReference type="GO" id="GO:0006366">
    <property type="term" value="P:transcription by RNA polymerase II"/>
    <property type="evidence" value="ECO:0007669"/>
    <property type="project" value="TreeGrafter"/>
</dbReference>
<dbReference type="Pfam" id="PF06733">
    <property type="entry name" value="DEAD_2"/>
    <property type="match status" value="1"/>
</dbReference>
<dbReference type="OrthoDB" id="197465at2759"/>
<dbReference type="InParanoid" id="D8LXP0"/>
<dbReference type="Proteomes" id="UP000008312">
    <property type="component" value="Unassembled WGS sequence"/>
</dbReference>
<sequence length="152" mass="17745">MCCFRRSSHNRIIHRYESIYPEQYEYMQQLKQVLETSEQKGHALLEMPTGTGKTVCIFALYLAMKHSYPDLGKLIYCTRTIAELKQCMEELKRVVAFRKSKLEYRYRSILGVCLSSRRNLCIHPKIDCINPDTRVDISSFNSICNCECCIAN</sequence>
<dbReference type="InterPro" id="IPR006554">
    <property type="entry name" value="Helicase-like_DEXD_c2"/>
</dbReference>
<dbReference type="GO" id="GO:0003678">
    <property type="term" value="F:DNA helicase activity"/>
    <property type="evidence" value="ECO:0007669"/>
    <property type="project" value="InterPro"/>
</dbReference>
<dbReference type="PANTHER" id="PTHR11472">
    <property type="entry name" value="DNA REPAIR DEAD HELICASE RAD3/XP-D SUBFAMILY MEMBER"/>
    <property type="match status" value="1"/>
</dbReference>
<dbReference type="SUPFAM" id="SSF52540">
    <property type="entry name" value="P-loop containing nucleoside triphosphate hydrolases"/>
    <property type="match status" value="1"/>
</dbReference>
<keyword evidence="3" id="KW-0067">ATP-binding</keyword>
<dbReference type="AlphaFoldDB" id="D8LXP0"/>
<feature type="domain" description="Helicase ATP-binding" evidence="4">
    <location>
        <begin position="9"/>
        <end position="152"/>
    </location>
</feature>
<dbReference type="Gene3D" id="3.40.50.300">
    <property type="entry name" value="P-loop containing nucleotide triphosphate hydrolases"/>
    <property type="match status" value="1"/>
</dbReference>
<dbReference type="InterPro" id="IPR010614">
    <property type="entry name" value="RAD3-like_helicase_DEAD"/>
</dbReference>
<dbReference type="GO" id="GO:0003684">
    <property type="term" value="F:damaged DNA binding"/>
    <property type="evidence" value="ECO:0007669"/>
    <property type="project" value="TreeGrafter"/>
</dbReference>
<keyword evidence="2" id="KW-0378">Hydrolase</keyword>
<accession>D8LXP0</accession>
<dbReference type="PANTHER" id="PTHR11472:SF1">
    <property type="entry name" value="GENERAL TRANSCRIPTION AND DNA REPAIR FACTOR IIH HELICASE SUBUNIT XPD"/>
    <property type="match status" value="1"/>
</dbReference>